<dbReference type="PROSITE" id="PS50156">
    <property type="entry name" value="SSD"/>
    <property type="match status" value="1"/>
</dbReference>
<evidence type="ECO:0000256" key="4">
    <source>
        <dbReference type="ARBA" id="ARBA00022519"/>
    </source>
</evidence>
<evidence type="ECO:0000313" key="10">
    <source>
        <dbReference type="EMBL" id="QCU89193.1"/>
    </source>
</evidence>
<feature type="transmembrane region" description="Helical" evidence="8">
    <location>
        <begin position="877"/>
        <end position="897"/>
    </location>
</feature>
<feature type="transmembrane region" description="Helical" evidence="8">
    <location>
        <begin position="952"/>
        <end position="972"/>
    </location>
</feature>
<evidence type="ECO:0000256" key="8">
    <source>
        <dbReference type="SAM" id="Phobius"/>
    </source>
</evidence>
<dbReference type="Gene3D" id="1.20.1640.10">
    <property type="entry name" value="Multidrug efflux transporter AcrB transmembrane domain"/>
    <property type="match status" value="2"/>
</dbReference>
<sequence length="1032" mass="114663">MWLSDTSVKRPILATVASLLLFAFGLMAFDRMSLREYPNIDPPIVTIDTKYLGASAQVVENRITKLIEDRISGISGIQYIESTSSDGRSRIKVEFSIERDIDAAANDIRDKVSRISDNLPEQADPPEVEKVDGDENVIMWFNLASDQMTVPQLTDYAERYLVDRFSVLDGVARVRVGGGQSYALRIWLDPKKLALYGISTNDIEQQLRGANIELPIGSIQGEHMMFTLQASKPLSSLEDIENLVIKQHQQYGQLTLKQVAKVRLGAIEKRRIFRGNGVPMVGIGIIKQSNANTLTVAKLAKKRFTQVNETLPEGLKLRESYDSSVFVENAINEVYKTLFIALALVALVMLAFLKSWRVALVPMVTLPVSLVATFGILWNLDFSINLLTLLALVLAIGLVVDDAIVVLENTQRHIDKGYKPIAAAFLGTRQVGFAVLATTLTLIAVFLPIAFLEGQVGRLFSEFAITLSVAVIFSSWVALTLSPALASKILSPSKKARISTSHSKLPRRFKRLLIKSLRRPWLALMSFVMIVLVTLFYSQQLNREYVPAEDRGAFFIMIKGPEGASFEYMQSYLNEIEERMMPLVDNGEVKRLLIRTPRSFSNTEVFNSGFVIVVLNDWSQRRNAYEIMAEARKKLADLTGVKAIPVMRSPIGGRIQSPVQFVIGGSSYEQLQQWQTLMNQALQENNPGLINIDWDYEPNKPQLKLQIDYQQARALGVSYQDISETLQILLGSKRVTTYQHEGEEIDILLKAEHQWFQSPQDLDQIYLRSDTTGKMIPLSAISSVSTVGESSSLTRYNRVRSITLSAKLEDDLALGEALDFLNSLTRETLPPEAVIDYKGVSRDFQNSTSSFYMVFVLGILVIFLVLAAQFESFIHPLVILFTVPLALAGGVFSLLSFGLTLNIYSQIALVLLLGLATKNGILIVEFANQLRDKGIGFYQALVAATALRLRPILMTSITTIAGTLPLIFSTGAGAETRYILGIVLFFGVAFATLLSLFIIPSIYALLAKRSGSPLATTRQLETALAEQPNNRD</sequence>
<evidence type="ECO:0000256" key="3">
    <source>
        <dbReference type="ARBA" id="ARBA00022475"/>
    </source>
</evidence>
<dbReference type="Gene3D" id="3.30.70.1320">
    <property type="entry name" value="Multidrug efflux transporter AcrB pore domain like"/>
    <property type="match status" value="1"/>
</dbReference>
<dbReference type="Proteomes" id="UP000304864">
    <property type="component" value="Chromosome"/>
</dbReference>
<dbReference type="OrthoDB" id="5613295at2"/>
<keyword evidence="7 8" id="KW-0472">Membrane</keyword>
<dbReference type="RefSeq" id="WP_138563312.1">
    <property type="nucleotide sequence ID" value="NZ_CP040602.1"/>
</dbReference>
<evidence type="ECO:0000313" key="11">
    <source>
        <dbReference type="Proteomes" id="UP000304864"/>
    </source>
</evidence>
<reference evidence="10 11" key="1">
    <citation type="submission" date="2019-05" db="EMBL/GenBank/DDBJ databases">
        <title>Thiomicrorhabdus sediminis sp. nov, a novel sulfur-oxidizing bacterium isolated from coastal sediment.</title>
        <authorList>
            <person name="Liu X."/>
        </authorList>
    </citation>
    <scope>NUCLEOTIDE SEQUENCE [LARGE SCALE GENOMIC DNA]</scope>
    <source>
        <strain evidence="10 11">G1</strain>
    </source>
</reference>
<dbReference type="SUPFAM" id="SSF82866">
    <property type="entry name" value="Multidrug efflux transporter AcrB transmembrane domain"/>
    <property type="match status" value="2"/>
</dbReference>
<comment type="subcellular location">
    <subcellularLocation>
        <location evidence="1">Cell inner membrane</location>
        <topology evidence="1">Multi-pass membrane protein</topology>
    </subcellularLocation>
</comment>
<accession>A0A4V1HHJ0</accession>
<evidence type="ECO:0000256" key="7">
    <source>
        <dbReference type="ARBA" id="ARBA00023136"/>
    </source>
</evidence>
<feature type="transmembrane region" description="Helical" evidence="8">
    <location>
        <begin position="851"/>
        <end position="870"/>
    </location>
</feature>
<keyword evidence="4" id="KW-0997">Cell inner membrane</keyword>
<dbReference type="Pfam" id="PF00873">
    <property type="entry name" value="ACR_tran"/>
    <property type="match status" value="1"/>
</dbReference>
<dbReference type="AlphaFoldDB" id="A0A4V1HHJ0"/>
<dbReference type="PANTHER" id="PTHR32063:SF14">
    <property type="entry name" value="BLL4319 PROTEIN"/>
    <property type="match status" value="1"/>
</dbReference>
<evidence type="ECO:0000256" key="1">
    <source>
        <dbReference type="ARBA" id="ARBA00004429"/>
    </source>
</evidence>
<dbReference type="PRINTS" id="PR00702">
    <property type="entry name" value="ACRIFLAVINRP"/>
</dbReference>
<feature type="transmembrane region" description="Helical" evidence="8">
    <location>
        <begin position="431"/>
        <end position="451"/>
    </location>
</feature>
<dbReference type="GO" id="GO:0005886">
    <property type="term" value="C:plasma membrane"/>
    <property type="evidence" value="ECO:0007669"/>
    <property type="project" value="UniProtKB-SubCell"/>
</dbReference>
<dbReference type="PANTHER" id="PTHR32063">
    <property type="match status" value="1"/>
</dbReference>
<feature type="transmembrane region" description="Helical" evidence="8">
    <location>
        <begin position="360"/>
        <end position="380"/>
    </location>
</feature>
<dbReference type="SUPFAM" id="SSF82714">
    <property type="entry name" value="Multidrug efflux transporter AcrB TolC docking domain, DN and DC subdomains"/>
    <property type="match status" value="2"/>
</dbReference>
<dbReference type="SUPFAM" id="SSF82693">
    <property type="entry name" value="Multidrug efflux transporter AcrB pore domain, PN1, PN2, PC1 and PC2 subdomains"/>
    <property type="match status" value="3"/>
</dbReference>
<evidence type="ECO:0000256" key="5">
    <source>
        <dbReference type="ARBA" id="ARBA00022692"/>
    </source>
</evidence>
<feature type="transmembrane region" description="Helical" evidence="8">
    <location>
        <begin position="520"/>
        <end position="537"/>
    </location>
</feature>
<feature type="domain" description="SSD" evidence="9">
    <location>
        <begin position="358"/>
        <end position="488"/>
    </location>
</feature>
<feature type="transmembrane region" description="Helical" evidence="8">
    <location>
        <begin position="903"/>
        <end position="924"/>
    </location>
</feature>
<dbReference type="Gene3D" id="3.30.70.1440">
    <property type="entry name" value="Multidrug efflux transporter AcrB pore domain"/>
    <property type="match status" value="1"/>
</dbReference>
<organism evidence="10 11">
    <name type="scientific">Thiomicrorhabdus sediminis</name>
    <dbReference type="NCBI Taxonomy" id="2580412"/>
    <lineage>
        <taxon>Bacteria</taxon>
        <taxon>Pseudomonadati</taxon>
        <taxon>Pseudomonadota</taxon>
        <taxon>Gammaproteobacteria</taxon>
        <taxon>Thiotrichales</taxon>
        <taxon>Piscirickettsiaceae</taxon>
        <taxon>Thiomicrorhabdus</taxon>
    </lineage>
</organism>
<dbReference type="GO" id="GO:0042910">
    <property type="term" value="F:xenobiotic transmembrane transporter activity"/>
    <property type="evidence" value="ECO:0007669"/>
    <property type="project" value="TreeGrafter"/>
</dbReference>
<dbReference type="InterPro" id="IPR001036">
    <property type="entry name" value="Acrflvin-R"/>
</dbReference>
<dbReference type="FunFam" id="1.20.1640.10:FF:000001">
    <property type="entry name" value="Efflux pump membrane transporter"/>
    <property type="match status" value="1"/>
</dbReference>
<dbReference type="InterPro" id="IPR027463">
    <property type="entry name" value="AcrB_DN_DC_subdom"/>
</dbReference>
<dbReference type="EMBL" id="CP040602">
    <property type="protein sequence ID" value="QCU89193.1"/>
    <property type="molecule type" value="Genomic_DNA"/>
</dbReference>
<dbReference type="InterPro" id="IPR000731">
    <property type="entry name" value="SSD"/>
</dbReference>
<feature type="transmembrane region" description="Helical" evidence="8">
    <location>
        <begin position="334"/>
        <end position="353"/>
    </location>
</feature>
<dbReference type="Gene3D" id="3.30.70.1430">
    <property type="entry name" value="Multidrug efflux transporter AcrB pore domain"/>
    <property type="match status" value="2"/>
</dbReference>
<dbReference type="KEGG" id="thig:FE785_00405"/>
<keyword evidence="3" id="KW-1003">Cell membrane</keyword>
<name>A0A4V1HHJ0_9GAMM</name>
<feature type="transmembrane region" description="Helical" evidence="8">
    <location>
        <begin position="386"/>
        <end position="410"/>
    </location>
</feature>
<feature type="transmembrane region" description="Helical" evidence="8">
    <location>
        <begin position="978"/>
        <end position="1006"/>
    </location>
</feature>
<feature type="transmembrane region" description="Helical" evidence="8">
    <location>
        <begin position="463"/>
        <end position="486"/>
    </location>
</feature>
<dbReference type="Gene3D" id="3.30.2090.10">
    <property type="entry name" value="Multidrug efflux transporter AcrB TolC docking domain, DN and DC subdomains"/>
    <property type="match status" value="2"/>
</dbReference>
<evidence type="ECO:0000259" key="9">
    <source>
        <dbReference type="PROSITE" id="PS50156"/>
    </source>
</evidence>
<evidence type="ECO:0000256" key="6">
    <source>
        <dbReference type="ARBA" id="ARBA00022989"/>
    </source>
</evidence>
<protein>
    <submittedName>
        <fullName evidence="10">Efflux RND transporter permease subunit</fullName>
    </submittedName>
</protein>
<proteinExistence type="predicted"/>
<gene>
    <name evidence="10" type="ORF">FE785_00405</name>
</gene>
<keyword evidence="6 8" id="KW-1133">Transmembrane helix</keyword>
<evidence type="ECO:0000256" key="2">
    <source>
        <dbReference type="ARBA" id="ARBA00022448"/>
    </source>
</evidence>
<keyword evidence="5 8" id="KW-0812">Transmembrane</keyword>
<keyword evidence="11" id="KW-1185">Reference proteome</keyword>
<keyword evidence="2" id="KW-0813">Transport</keyword>